<accession>W1XG28</accession>
<proteinExistence type="predicted"/>
<feature type="non-terminal residue" evidence="1">
    <location>
        <position position="1"/>
    </location>
</feature>
<organism evidence="1">
    <name type="scientific">human gut metagenome</name>
    <dbReference type="NCBI Taxonomy" id="408170"/>
    <lineage>
        <taxon>unclassified sequences</taxon>
        <taxon>metagenomes</taxon>
        <taxon>organismal metagenomes</taxon>
    </lineage>
</organism>
<reference evidence="1" key="1">
    <citation type="submission" date="2013-12" db="EMBL/GenBank/DDBJ databases">
        <title>A Varibaculum cambriense genome reconstructed from a premature infant gut community with otherwise low bacterial novelty that shifts toward anaerobic metabolism during the third week of life.</title>
        <authorList>
            <person name="Brown C.T."/>
            <person name="Sharon I."/>
            <person name="Thomas B.C."/>
            <person name="Castelle C.J."/>
            <person name="Morowitz M.J."/>
            <person name="Banfield J.F."/>
        </authorList>
    </citation>
    <scope>NUCLEOTIDE SEQUENCE</scope>
</reference>
<feature type="non-terminal residue" evidence="1">
    <location>
        <position position="67"/>
    </location>
</feature>
<sequence length="67" mass="7634">IYSALKDAMTNFNYEKMGVVKEKKYIMPLKIGEDRVYLIYSKVPEATITYTTISKSNSSLAVFLTCI</sequence>
<keyword evidence="1" id="KW-0418">Kinase</keyword>
<dbReference type="EMBL" id="AZMM01016333">
    <property type="protein sequence ID" value="ETJ29126.1"/>
    <property type="molecule type" value="Genomic_DNA"/>
</dbReference>
<protein>
    <submittedName>
        <fullName evidence="1">Sensory transduction protein kinase</fullName>
    </submittedName>
</protein>
<keyword evidence="1" id="KW-0808">Transferase</keyword>
<comment type="caution">
    <text evidence="1">The sequence shown here is derived from an EMBL/GenBank/DDBJ whole genome shotgun (WGS) entry which is preliminary data.</text>
</comment>
<evidence type="ECO:0000313" key="1">
    <source>
        <dbReference type="EMBL" id="ETJ29126.1"/>
    </source>
</evidence>
<gene>
    <name evidence="1" type="ORF">Q604_UNBC16333G0001</name>
</gene>
<dbReference type="GO" id="GO:0016301">
    <property type="term" value="F:kinase activity"/>
    <property type="evidence" value="ECO:0007669"/>
    <property type="project" value="UniProtKB-KW"/>
</dbReference>
<name>W1XG28_9ZZZZ</name>
<dbReference type="AlphaFoldDB" id="W1XG28"/>